<dbReference type="Pfam" id="PF12833">
    <property type="entry name" value="HTH_18"/>
    <property type="match status" value="1"/>
</dbReference>
<comment type="caution">
    <text evidence="5">The sequence shown here is derived from an EMBL/GenBank/DDBJ whole genome shotgun (WGS) entry which is preliminary data.</text>
</comment>
<dbReference type="PANTHER" id="PTHR43280">
    <property type="entry name" value="ARAC-FAMILY TRANSCRIPTIONAL REGULATOR"/>
    <property type="match status" value="1"/>
</dbReference>
<accession>A0A2N9DXQ8</accession>
<dbReference type="InterPro" id="IPR009057">
    <property type="entry name" value="Homeodomain-like_sf"/>
</dbReference>
<dbReference type="SMART" id="SM00342">
    <property type="entry name" value="HTH_ARAC"/>
    <property type="match status" value="1"/>
</dbReference>
<evidence type="ECO:0000259" key="4">
    <source>
        <dbReference type="PROSITE" id="PS01124"/>
    </source>
</evidence>
<dbReference type="PROSITE" id="PS01124">
    <property type="entry name" value="HTH_ARAC_FAMILY_2"/>
    <property type="match status" value="1"/>
</dbReference>
<dbReference type="InterPro" id="IPR020449">
    <property type="entry name" value="Tscrpt_reg_AraC-type_HTH"/>
</dbReference>
<dbReference type="InterPro" id="IPR018060">
    <property type="entry name" value="HTH_AraC"/>
</dbReference>
<dbReference type="Proteomes" id="UP000238739">
    <property type="component" value="Unassembled WGS sequence"/>
</dbReference>
<evidence type="ECO:0000313" key="6">
    <source>
        <dbReference type="Proteomes" id="UP000238739"/>
    </source>
</evidence>
<evidence type="ECO:0000256" key="1">
    <source>
        <dbReference type="ARBA" id="ARBA00023015"/>
    </source>
</evidence>
<feature type="domain" description="HTH araC/xylS-type" evidence="4">
    <location>
        <begin position="291"/>
        <end position="389"/>
    </location>
</feature>
<dbReference type="Gene3D" id="1.10.10.60">
    <property type="entry name" value="Homeodomain-like"/>
    <property type="match status" value="2"/>
</dbReference>
<dbReference type="EMBL" id="OGVC01000040">
    <property type="protein sequence ID" value="SPC39599.1"/>
    <property type="molecule type" value="Genomic_DNA"/>
</dbReference>
<keyword evidence="6" id="KW-1185">Reference proteome</keyword>
<organism evidence="5 6">
    <name type="scientific">Latilactobacillus fuchuensis</name>
    <dbReference type="NCBI Taxonomy" id="164393"/>
    <lineage>
        <taxon>Bacteria</taxon>
        <taxon>Bacillati</taxon>
        <taxon>Bacillota</taxon>
        <taxon>Bacilli</taxon>
        <taxon>Lactobacillales</taxon>
        <taxon>Lactobacillaceae</taxon>
        <taxon>Latilactobacillus</taxon>
    </lineage>
</organism>
<dbReference type="SUPFAM" id="SSF46689">
    <property type="entry name" value="Homeodomain-like"/>
    <property type="match status" value="2"/>
</dbReference>
<evidence type="ECO:0000256" key="2">
    <source>
        <dbReference type="ARBA" id="ARBA00023125"/>
    </source>
</evidence>
<evidence type="ECO:0000256" key="3">
    <source>
        <dbReference type="ARBA" id="ARBA00023163"/>
    </source>
</evidence>
<protein>
    <submittedName>
        <fullName evidence="5">Transcriptional regulator, AraC family</fullName>
    </submittedName>
</protein>
<evidence type="ECO:0000313" key="5">
    <source>
        <dbReference type="EMBL" id="SPC39599.1"/>
    </source>
</evidence>
<dbReference type="GO" id="GO:0003700">
    <property type="term" value="F:DNA-binding transcription factor activity"/>
    <property type="evidence" value="ECO:0007669"/>
    <property type="project" value="InterPro"/>
</dbReference>
<proteinExistence type="predicted"/>
<dbReference type="AlphaFoldDB" id="A0A2N9DXQ8"/>
<dbReference type="GO" id="GO:0043565">
    <property type="term" value="F:sequence-specific DNA binding"/>
    <property type="evidence" value="ECO:0007669"/>
    <property type="project" value="InterPro"/>
</dbReference>
<keyword evidence="1" id="KW-0805">Transcription regulation</keyword>
<dbReference type="RefSeq" id="WP_106483518.1">
    <property type="nucleotide sequence ID" value="NZ_LT984417.1"/>
</dbReference>
<name>A0A2N9DXQ8_9LACO</name>
<reference evidence="5" key="1">
    <citation type="submission" date="2018-01" db="EMBL/GenBank/DDBJ databases">
        <authorList>
            <person name="Chaillou S."/>
        </authorList>
    </citation>
    <scope>NUCLEOTIDE SEQUENCE [LARGE SCALE GENOMIC DNA]</scope>
    <source>
        <strain evidence="5">MFPC41A2801</strain>
    </source>
</reference>
<keyword evidence="2" id="KW-0238">DNA-binding</keyword>
<dbReference type="PANTHER" id="PTHR43280:SF2">
    <property type="entry name" value="HTH-TYPE TRANSCRIPTIONAL REGULATOR EXSA"/>
    <property type="match status" value="1"/>
</dbReference>
<gene>
    <name evidence="5" type="ORF">LFUMFP_450025</name>
</gene>
<keyword evidence="3" id="KW-0804">Transcription</keyword>
<dbReference type="PRINTS" id="PR00032">
    <property type="entry name" value="HTHARAC"/>
</dbReference>
<sequence length="393" mass="44567">MLNKQWLTTDLARDCNTFISRLSNTHEPLQQACINPALLSVGWPANLIAQLTPYLVATQPQLIRVNQTLLFATLPLDDNLLLIGPLTNPEILKNAHQLTLTDKPFSQLDHVPYINTQFLLQLLLNYFNLTHSIELTQADLLTTAPFNLDYLAQKAYTQHTFEQQESQLMHNSYLQEIQGLNSVTAGDIERLIANRKTFFRNGIGLPYQNNLRNAKNLAISVVAVVCRAAIKGGIHFETAFSMSDHFIAQIESLDTITAVVQLARQIEVEYTLLVHQQKQATNPHTHNPKVEKMKQFILSHQNEPVTLQDLAKYLNSHENYLSALFKRIEGQTITAYILATKIEYNQQLLIYTAKPISEIAAFIGFSSQSYFSHVFKKATATTPNQYRKANTFQ</sequence>